<reference evidence="2" key="1">
    <citation type="submission" date="2016-10" db="EMBL/GenBank/DDBJ databases">
        <authorList>
            <person name="Varghese N."/>
            <person name="Submissions S."/>
        </authorList>
    </citation>
    <scope>NUCLEOTIDE SEQUENCE [LARGE SCALE GENOMIC DNA]</scope>
    <source>
        <strain evidence="2">KCTC 32247</strain>
    </source>
</reference>
<sequence>MAHTTLLTVICEAALEHKLVADLEQLGAPGWTLSDVRGRGSHGLRRADWDTAGNIRAEILCERELAERIARHLQERYYANFAMICYLAEVEVLRAEKFAAKPAG</sequence>
<accession>A0A1H1XWK8</accession>
<dbReference type="InterPro" id="IPR011322">
    <property type="entry name" value="N-reg_PII-like_a/b"/>
</dbReference>
<dbReference type="Pfam" id="PF00543">
    <property type="entry name" value="P-II"/>
    <property type="match status" value="1"/>
</dbReference>
<dbReference type="SUPFAM" id="SSF54913">
    <property type="entry name" value="GlnB-like"/>
    <property type="match status" value="1"/>
</dbReference>
<dbReference type="GO" id="GO:0030234">
    <property type="term" value="F:enzyme regulator activity"/>
    <property type="evidence" value="ECO:0007669"/>
    <property type="project" value="InterPro"/>
</dbReference>
<name>A0A1H1XWK8_9PSED</name>
<dbReference type="InterPro" id="IPR002187">
    <property type="entry name" value="N-reg_PII"/>
</dbReference>
<dbReference type="Proteomes" id="UP000243359">
    <property type="component" value="Chromosome I"/>
</dbReference>
<dbReference type="AlphaFoldDB" id="A0A1H1XWK8"/>
<dbReference type="InterPro" id="IPR015867">
    <property type="entry name" value="N-reg_PII/ATP_PRibTrfase_C"/>
</dbReference>
<dbReference type="OrthoDB" id="330665at2"/>
<dbReference type="RefSeq" id="WP_090351003.1">
    <property type="nucleotide sequence ID" value="NZ_LT629751.1"/>
</dbReference>
<dbReference type="EMBL" id="LT629751">
    <property type="protein sequence ID" value="SDT13592.1"/>
    <property type="molecule type" value="Genomic_DNA"/>
</dbReference>
<gene>
    <name evidence="1" type="ORF">SAMN05216221_3573</name>
</gene>
<evidence type="ECO:0000313" key="2">
    <source>
        <dbReference type="Proteomes" id="UP000243359"/>
    </source>
</evidence>
<dbReference type="STRING" id="1392877.SAMN05216221_3573"/>
<proteinExistence type="predicted"/>
<dbReference type="GO" id="GO:0006808">
    <property type="term" value="P:regulation of nitrogen utilization"/>
    <property type="evidence" value="ECO:0007669"/>
    <property type="project" value="InterPro"/>
</dbReference>
<protein>
    <submittedName>
        <fullName evidence="1">Uncharacterized protein</fullName>
    </submittedName>
</protein>
<organism evidence="1 2">
    <name type="scientific">Pseudomonas oryzae</name>
    <dbReference type="NCBI Taxonomy" id="1392877"/>
    <lineage>
        <taxon>Bacteria</taxon>
        <taxon>Pseudomonadati</taxon>
        <taxon>Pseudomonadota</taxon>
        <taxon>Gammaproteobacteria</taxon>
        <taxon>Pseudomonadales</taxon>
        <taxon>Pseudomonadaceae</taxon>
        <taxon>Pseudomonas</taxon>
    </lineage>
</organism>
<dbReference type="Gene3D" id="3.30.70.120">
    <property type="match status" value="1"/>
</dbReference>
<keyword evidence="2" id="KW-1185">Reference proteome</keyword>
<evidence type="ECO:0000313" key="1">
    <source>
        <dbReference type="EMBL" id="SDT13592.1"/>
    </source>
</evidence>